<sequence>MESESLVRTATHYYPRPEICAMYAVYGGPPPTCAVTGASDATVPYSHQMPVGTSSSTERLNVMLERKLRIPRNEAHAGELRENIFPLISTVHQRADALLPTSTLFPCKKDLIKALAYEREVKALRLQWARSGRGDPGRPAYAVGYPLVDDSNAASPRPDHMSAWGPILSHRLHSTGKFAAIRYSDGSQIPQMYQAASMPGDPDATDRFPIIKTLLSIPFSVLHNTSRLQSLFPKTLYQHALIEIANELIYLWSWDPDSTEFPDGIAVTTDTPSWPPPIYHQSRTGTTYLPSSSYIIPPPAASTPTTTLANGQVWVSSLPPTIEYSDGQLVAAPPPSFDSRSAKFSMAFFSCPSEVETDLLDFDMVDESTDEERSQPTSLSYEEVSRWVCHSEEFQPEEWAPLAKTPFEPGLHGDFTGDRAPMIYSCSTALSICGITPISTTCPYFRDVSGPFIGSLFNFSIVCLVSIEPAHVFCLLIQLT</sequence>
<organism evidence="1 2">
    <name type="scientific">Mycena rosella</name>
    <name type="common">Pink bonnet</name>
    <name type="synonym">Agaricus rosellus</name>
    <dbReference type="NCBI Taxonomy" id="1033263"/>
    <lineage>
        <taxon>Eukaryota</taxon>
        <taxon>Fungi</taxon>
        <taxon>Dikarya</taxon>
        <taxon>Basidiomycota</taxon>
        <taxon>Agaricomycotina</taxon>
        <taxon>Agaricomycetes</taxon>
        <taxon>Agaricomycetidae</taxon>
        <taxon>Agaricales</taxon>
        <taxon>Marasmiineae</taxon>
        <taxon>Mycenaceae</taxon>
        <taxon>Mycena</taxon>
    </lineage>
</organism>
<proteinExistence type="predicted"/>
<protein>
    <submittedName>
        <fullName evidence="1">Uncharacterized protein</fullName>
    </submittedName>
</protein>
<name>A0AAD7H195_MYCRO</name>
<dbReference type="EMBL" id="JARKIE010000002">
    <property type="protein sequence ID" value="KAJ7709650.1"/>
    <property type="molecule type" value="Genomic_DNA"/>
</dbReference>
<evidence type="ECO:0000313" key="1">
    <source>
        <dbReference type="EMBL" id="KAJ7709650.1"/>
    </source>
</evidence>
<evidence type="ECO:0000313" key="2">
    <source>
        <dbReference type="Proteomes" id="UP001221757"/>
    </source>
</evidence>
<comment type="caution">
    <text evidence="1">The sequence shown here is derived from an EMBL/GenBank/DDBJ whole genome shotgun (WGS) entry which is preliminary data.</text>
</comment>
<accession>A0AAD7H195</accession>
<reference evidence="1" key="1">
    <citation type="submission" date="2023-03" db="EMBL/GenBank/DDBJ databases">
        <title>Massive genome expansion in bonnet fungi (Mycena s.s.) driven by repeated elements and novel gene families across ecological guilds.</title>
        <authorList>
            <consortium name="Lawrence Berkeley National Laboratory"/>
            <person name="Harder C.B."/>
            <person name="Miyauchi S."/>
            <person name="Viragh M."/>
            <person name="Kuo A."/>
            <person name="Thoen E."/>
            <person name="Andreopoulos B."/>
            <person name="Lu D."/>
            <person name="Skrede I."/>
            <person name="Drula E."/>
            <person name="Henrissat B."/>
            <person name="Morin E."/>
            <person name="Kohler A."/>
            <person name="Barry K."/>
            <person name="LaButti K."/>
            <person name="Morin E."/>
            <person name="Salamov A."/>
            <person name="Lipzen A."/>
            <person name="Mereny Z."/>
            <person name="Hegedus B."/>
            <person name="Baldrian P."/>
            <person name="Stursova M."/>
            <person name="Weitz H."/>
            <person name="Taylor A."/>
            <person name="Grigoriev I.V."/>
            <person name="Nagy L.G."/>
            <person name="Martin F."/>
            <person name="Kauserud H."/>
        </authorList>
    </citation>
    <scope>NUCLEOTIDE SEQUENCE</scope>
    <source>
        <strain evidence="1">CBHHK067</strain>
    </source>
</reference>
<dbReference type="Proteomes" id="UP001221757">
    <property type="component" value="Unassembled WGS sequence"/>
</dbReference>
<keyword evidence="2" id="KW-1185">Reference proteome</keyword>
<dbReference type="AlphaFoldDB" id="A0AAD7H195"/>
<gene>
    <name evidence="1" type="ORF">B0H17DRAFT_232018</name>
</gene>